<dbReference type="KEGG" id="sroi:IAG44_23675"/>
<dbReference type="GO" id="GO:0006631">
    <property type="term" value="P:fatty acid metabolic process"/>
    <property type="evidence" value="ECO:0007669"/>
    <property type="project" value="UniProtKB-KW"/>
</dbReference>
<evidence type="ECO:0000256" key="23">
    <source>
        <dbReference type="ARBA" id="ARBA00048180"/>
    </source>
</evidence>
<comment type="similarity">
    <text evidence="15">Belongs to the THEM4/THEM5 thioesterase family.</text>
</comment>
<comment type="catalytic activity">
    <reaction evidence="14">
        <text>(9Z)-octadecenoyl-CoA + H2O = (9Z)-octadecenoate + CoA + H(+)</text>
        <dbReference type="Rhea" id="RHEA:40139"/>
        <dbReference type="ChEBI" id="CHEBI:15377"/>
        <dbReference type="ChEBI" id="CHEBI:15378"/>
        <dbReference type="ChEBI" id="CHEBI:30823"/>
        <dbReference type="ChEBI" id="CHEBI:57287"/>
        <dbReference type="ChEBI" id="CHEBI:57387"/>
    </reaction>
    <physiologicalReaction direction="left-to-right" evidence="14">
        <dbReference type="Rhea" id="RHEA:40140"/>
    </physiologicalReaction>
</comment>
<evidence type="ECO:0000256" key="9">
    <source>
        <dbReference type="ARBA" id="ARBA00022946"/>
    </source>
</evidence>
<keyword evidence="5" id="KW-0963">Cytoplasm</keyword>
<accession>A0A7H0IH51</accession>
<reference evidence="25 26" key="1">
    <citation type="submission" date="2020-08" db="EMBL/GenBank/DDBJ databases">
        <title>A novel species.</title>
        <authorList>
            <person name="Gao J."/>
        </authorList>
    </citation>
    <scope>NUCLEOTIDE SEQUENCE [LARGE SCALE GENOMIC DNA]</scope>
    <source>
        <strain evidence="25 26">CRXT-G-22</strain>
    </source>
</reference>
<dbReference type="GO" id="GO:0005737">
    <property type="term" value="C:cytoplasm"/>
    <property type="evidence" value="ECO:0007669"/>
    <property type="project" value="UniProtKB-SubCell"/>
</dbReference>
<protein>
    <recommendedName>
        <fullName evidence="17">Acyl-coenzyme A thioesterase THEM4</fullName>
        <ecNumber evidence="16">3.1.2.2</ecNumber>
    </recommendedName>
    <alternativeName>
        <fullName evidence="18">Thioesterase superfamily member 4</fullName>
    </alternativeName>
</protein>
<dbReference type="InterPro" id="IPR029069">
    <property type="entry name" value="HotDog_dom_sf"/>
</dbReference>
<gene>
    <name evidence="25" type="ORF">IAG44_23675</name>
</gene>
<comment type="catalytic activity">
    <reaction evidence="20">
        <text>hexadecanoyl-CoA + H2O = hexadecanoate + CoA + H(+)</text>
        <dbReference type="Rhea" id="RHEA:16645"/>
        <dbReference type="ChEBI" id="CHEBI:7896"/>
        <dbReference type="ChEBI" id="CHEBI:15377"/>
        <dbReference type="ChEBI" id="CHEBI:15378"/>
        <dbReference type="ChEBI" id="CHEBI:57287"/>
        <dbReference type="ChEBI" id="CHEBI:57379"/>
        <dbReference type="EC" id="3.1.2.2"/>
    </reaction>
    <physiologicalReaction direction="left-to-right" evidence="20">
        <dbReference type="Rhea" id="RHEA:16646"/>
    </physiologicalReaction>
</comment>
<dbReference type="EC" id="3.1.2.2" evidence="16"/>
<evidence type="ECO:0000256" key="5">
    <source>
        <dbReference type="ARBA" id="ARBA00022490"/>
    </source>
</evidence>
<evidence type="ECO:0000256" key="2">
    <source>
        <dbReference type="ARBA" id="ARBA00004496"/>
    </source>
</evidence>
<dbReference type="Pfam" id="PF03061">
    <property type="entry name" value="4HBT"/>
    <property type="match status" value="1"/>
</dbReference>
<evidence type="ECO:0000256" key="6">
    <source>
        <dbReference type="ARBA" id="ARBA00022703"/>
    </source>
</evidence>
<dbReference type="InterPro" id="IPR006683">
    <property type="entry name" value="Thioestr_dom"/>
</dbReference>
<evidence type="ECO:0000256" key="8">
    <source>
        <dbReference type="ARBA" id="ARBA00022832"/>
    </source>
</evidence>
<comment type="subcellular location">
    <subcellularLocation>
        <location evidence="3">Cell projection</location>
        <location evidence="3">Ruffle membrane</location>
    </subcellularLocation>
    <subcellularLocation>
        <location evidence="2">Cytoplasm</location>
    </subcellularLocation>
    <subcellularLocation>
        <location evidence="1">Membrane</location>
        <topology evidence="1">Peripheral membrane protein</topology>
    </subcellularLocation>
</comment>
<feature type="domain" description="Thioesterase" evidence="24">
    <location>
        <begin position="51"/>
        <end position="128"/>
    </location>
</feature>
<evidence type="ECO:0000256" key="20">
    <source>
        <dbReference type="ARBA" id="ARBA00047734"/>
    </source>
</evidence>
<keyword evidence="8" id="KW-0276">Fatty acid metabolism</keyword>
<keyword evidence="26" id="KW-1185">Reference proteome</keyword>
<dbReference type="CDD" id="cd03443">
    <property type="entry name" value="PaaI_thioesterase"/>
    <property type="match status" value="1"/>
</dbReference>
<dbReference type="InterPro" id="IPR003736">
    <property type="entry name" value="PAAI_dom"/>
</dbReference>
<dbReference type="InterPro" id="IPR052365">
    <property type="entry name" value="THEM4/THEM5_acyl-CoA_thioest"/>
</dbReference>
<keyword evidence="6" id="KW-0053">Apoptosis</keyword>
<dbReference type="Gene3D" id="3.10.129.10">
    <property type="entry name" value="Hotdog Thioesterase"/>
    <property type="match status" value="1"/>
</dbReference>
<keyword evidence="12" id="KW-0966">Cell projection</keyword>
<dbReference type="AlphaFoldDB" id="A0A7H0IH51"/>
<evidence type="ECO:0000256" key="3">
    <source>
        <dbReference type="ARBA" id="ARBA00004632"/>
    </source>
</evidence>
<evidence type="ECO:0000259" key="24">
    <source>
        <dbReference type="Pfam" id="PF03061"/>
    </source>
</evidence>
<comment type="catalytic activity">
    <reaction evidence="19">
        <text>octanoyl-CoA + H2O = octanoate + CoA + H(+)</text>
        <dbReference type="Rhea" id="RHEA:30143"/>
        <dbReference type="ChEBI" id="CHEBI:15377"/>
        <dbReference type="ChEBI" id="CHEBI:15378"/>
        <dbReference type="ChEBI" id="CHEBI:25646"/>
        <dbReference type="ChEBI" id="CHEBI:57287"/>
        <dbReference type="ChEBI" id="CHEBI:57386"/>
    </reaction>
    <physiologicalReaction direction="left-to-right" evidence="19">
        <dbReference type="Rhea" id="RHEA:30144"/>
    </physiologicalReaction>
</comment>
<evidence type="ECO:0000256" key="10">
    <source>
        <dbReference type="ARBA" id="ARBA00023098"/>
    </source>
</evidence>
<comment type="catalytic activity">
    <reaction evidence="22">
        <text>dodecanoyl-CoA + H2O = dodecanoate + CoA + H(+)</text>
        <dbReference type="Rhea" id="RHEA:30135"/>
        <dbReference type="ChEBI" id="CHEBI:15377"/>
        <dbReference type="ChEBI" id="CHEBI:15378"/>
        <dbReference type="ChEBI" id="CHEBI:18262"/>
        <dbReference type="ChEBI" id="CHEBI:57287"/>
        <dbReference type="ChEBI" id="CHEBI:57375"/>
    </reaction>
    <physiologicalReaction direction="left-to-right" evidence="22">
        <dbReference type="Rhea" id="RHEA:30136"/>
    </physiologicalReaction>
</comment>
<dbReference type="PANTHER" id="PTHR12418">
    <property type="entry name" value="ACYL-COENZYME A THIOESTERASE THEM4"/>
    <property type="match status" value="1"/>
</dbReference>
<dbReference type="SUPFAM" id="SSF54637">
    <property type="entry name" value="Thioesterase/thiol ester dehydrase-isomerase"/>
    <property type="match status" value="1"/>
</dbReference>
<dbReference type="EMBL" id="CP060828">
    <property type="protein sequence ID" value="QNP72117.1"/>
    <property type="molecule type" value="Genomic_DNA"/>
</dbReference>
<keyword evidence="11" id="KW-0472">Membrane</keyword>
<evidence type="ECO:0000313" key="25">
    <source>
        <dbReference type="EMBL" id="QNP72117.1"/>
    </source>
</evidence>
<evidence type="ECO:0000256" key="22">
    <source>
        <dbReference type="ARBA" id="ARBA00048074"/>
    </source>
</evidence>
<evidence type="ECO:0000256" key="11">
    <source>
        <dbReference type="ARBA" id="ARBA00023136"/>
    </source>
</evidence>
<keyword evidence="9" id="KW-0809">Transit peptide</keyword>
<evidence type="ECO:0000256" key="19">
    <source>
        <dbReference type="ARBA" id="ARBA00047588"/>
    </source>
</evidence>
<comment type="catalytic activity">
    <reaction evidence="13">
        <text>(5Z,8Z,11Z,14Z)-eicosatetraenoyl-CoA + H2O = (5Z,8Z,11Z,14Z)-eicosatetraenoate + CoA + H(+)</text>
        <dbReference type="Rhea" id="RHEA:40151"/>
        <dbReference type="ChEBI" id="CHEBI:15377"/>
        <dbReference type="ChEBI" id="CHEBI:15378"/>
        <dbReference type="ChEBI" id="CHEBI:32395"/>
        <dbReference type="ChEBI" id="CHEBI:57287"/>
        <dbReference type="ChEBI" id="CHEBI:57368"/>
    </reaction>
    <physiologicalReaction direction="left-to-right" evidence="13">
        <dbReference type="Rhea" id="RHEA:40152"/>
    </physiologicalReaction>
</comment>
<evidence type="ECO:0000256" key="14">
    <source>
        <dbReference type="ARBA" id="ARBA00037002"/>
    </source>
</evidence>
<proteinExistence type="inferred from homology"/>
<evidence type="ECO:0000256" key="21">
    <source>
        <dbReference type="ARBA" id="ARBA00047969"/>
    </source>
</evidence>
<sequence>MSGLKAIQESAAHGTGFFPFSDGLGVRVQMAERGRVILSATPTDGHSSWPGFTHGGFTATLCDTACALAALSTVRRGTKAVTGNFSMNLLQPVPAGSFRISCVGRATQTQGPRILAHADVTTPDGTLLAHSTALFITKDLMA</sequence>
<evidence type="ECO:0000256" key="16">
    <source>
        <dbReference type="ARBA" id="ARBA00038848"/>
    </source>
</evidence>
<dbReference type="NCBIfam" id="TIGR00369">
    <property type="entry name" value="unchar_dom_1"/>
    <property type="match status" value="1"/>
</dbReference>
<comment type="catalytic activity">
    <reaction evidence="23">
        <text>tetradecanoyl-CoA + H2O = tetradecanoate + CoA + H(+)</text>
        <dbReference type="Rhea" id="RHEA:40119"/>
        <dbReference type="ChEBI" id="CHEBI:15377"/>
        <dbReference type="ChEBI" id="CHEBI:15378"/>
        <dbReference type="ChEBI" id="CHEBI:30807"/>
        <dbReference type="ChEBI" id="CHEBI:57287"/>
        <dbReference type="ChEBI" id="CHEBI:57385"/>
    </reaction>
    <physiologicalReaction direction="left-to-right" evidence="23">
        <dbReference type="Rhea" id="RHEA:40120"/>
    </physiologicalReaction>
</comment>
<dbReference type="GO" id="GO:0016289">
    <property type="term" value="F:acyl-CoA hydrolase activity"/>
    <property type="evidence" value="ECO:0007669"/>
    <property type="project" value="UniProtKB-ARBA"/>
</dbReference>
<evidence type="ECO:0000256" key="13">
    <source>
        <dbReference type="ARBA" id="ARBA00035852"/>
    </source>
</evidence>
<dbReference type="GO" id="GO:0016020">
    <property type="term" value="C:membrane"/>
    <property type="evidence" value="ECO:0007669"/>
    <property type="project" value="UniProtKB-SubCell"/>
</dbReference>
<evidence type="ECO:0000256" key="4">
    <source>
        <dbReference type="ARBA" id="ARBA00022475"/>
    </source>
</evidence>
<organism evidence="25 26">
    <name type="scientific">Streptomyces roseirectus</name>
    <dbReference type="NCBI Taxonomy" id="2768066"/>
    <lineage>
        <taxon>Bacteria</taxon>
        <taxon>Bacillati</taxon>
        <taxon>Actinomycetota</taxon>
        <taxon>Actinomycetes</taxon>
        <taxon>Kitasatosporales</taxon>
        <taxon>Streptomycetaceae</taxon>
        <taxon>Streptomyces</taxon>
    </lineage>
</organism>
<keyword evidence="4" id="KW-1003">Cell membrane</keyword>
<evidence type="ECO:0000256" key="7">
    <source>
        <dbReference type="ARBA" id="ARBA00022801"/>
    </source>
</evidence>
<dbReference type="RefSeq" id="WP_187749074.1">
    <property type="nucleotide sequence ID" value="NZ_CP060828.1"/>
</dbReference>
<name>A0A7H0IH51_9ACTN</name>
<evidence type="ECO:0000256" key="1">
    <source>
        <dbReference type="ARBA" id="ARBA00004170"/>
    </source>
</evidence>
<keyword evidence="7" id="KW-0378">Hydrolase</keyword>
<dbReference type="PANTHER" id="PTHR12418:SF19">
    <property type="entry name" value="ACYL-COENZYME A THIOESTERASE THEM4"/>
    <property type="match status" value="1"/>
</dbReference>
<evidence type="ECO:0000256" key="18">
    <source>
        <dbReference type="ARBA" id="ARBA00043210"/>
    </source>
</evidence>
<comment type="catalytic activity">
    <reaction evidence="21">
        <text>decanoyl-CoA + H2O = decanoate + CoA + H(+)</text>
        <dbReference type="Rhea" id="RHEA:40059"/>
        <dbReference type="ChEBI" id="CHEBI:15377"/>
        <dbReference type="ChEBI" id="CHEBI:15378"/>
        <dbReference type="ChEBI" id="CHEBI:27689"/>
        <dbReference type="ChEBI" id="CHEBI:57287"/>
        <dbReference type="ChEBI" id="CHEBI:61430"/>
    </reaction>
    <physiologicalReaction direction="left-to-right" evidence="21">
        <dbReference type="Rhea" id="RHEA:40060"/>
    </physiologicalReaction>
</comment>
<evidence type="ECO:0000256" key="15">
    <source>
        <dbReference type="ARBA" id="ARBA00038456"/>
    </source>
</evidence>
<evidence type="ECO:0000313" key="26">
    <source>
        <dbReference type="Proteomes" id="UP000516052"/>
    </source>
</evidence>
<keyword evidence="10" id="KW-0443">Lipid metabolism</keyword>
<evidence type="ECO:0000256" key="12">
    <source>
        <dbReference type="ARBA" id="ARBA00023273"/>
    </source>
</evidence>
<evidence type="ECO:0000256" key="17">
    <source>
        <dbReference type="ARBA" id="ARBA00040123"/>
    </source>
</evidence>
<dbReference type="Proteomes" id="UP000516052">
    <property type="component" value="Chromosome"/>
</dbReference>